<evidence type="ECO:0008006" key="4">
    <source>
        <dbReference type="Google" id="ProtNLM"/>
    </source>
</evidence>
<dbReference type="Pfam" id="PF07155">
    <property type="entry name" value="ECF-ribofla_trS"/>
    <property type="match status" value="1"/>
</dbReference>
<protein>
    <recommendedName>
        <fullName evidence="4">Folate family ECF transporter S component</fullName>
    </recommendedName>
</protein>
<feature type="transmembrane region" description="Helical" evidence="1">
    <location>
        <begin position="36"/>
        <end position="54"/>
    </location>
</feature>
<accession>F2JJ09</accession>
<dbReference type="Proteomes" id="UP000008467">
    <property type="component" value="Chromosome"/>
</dbReference>
<evidence type="ECO:0000256" key="1">
    <source>
        <dbReference type="SAM" id="Phobius"/>
    </source>
</evidence>
<dbReference type="InterPro" id="IPR030949">
    <property type="entry name" value="ECF_S_folate_fam"/>
</dbReference>
<sequence length="180" mass="20042">MNRKITTKDLALLGLLLALKIILGRYLAIDFTIVRISFAFVVNALIGYLFGPWVGAGMGAIGDILGYFGFPQTFAYFPGYTLSAAISGFVYGYFLYYKKWPTSSSLKFHIRLILAVSIVAIFCNLILGTIWTSMVIGKSFMVLLKPRMLKNILLIPVESIVLSGIFNYLGGHLRKLRTII</sequence>
<reference evidence="2 3" key="1">
    <citation type="journal article" date="2011" name="J. Bacteriol.">
        <title>Complete genome sequence of the cellulose-degrading bacterium Cellulosilyticum lentocellum.</title>
        <authorList>
            <consortium name="US DOE Joint Genome Institute"/>
            <person name="Miller D.A."/>
            <person name="Suen G."/>
            <person name="Bruce D."/>
            <person name="Copeland A."/>
            <person name="Cheng J.F."/>
            <person name="Detter C."/>
            <person name="Goodwin L.A."/>
            <person name="Han C.S."/>
            <person name="Hauser L.J."/>
            <person name="Land M.L."/>
            <person name="Lapidus A."/>
            <person name="Lucas S."/>
            <person name="Meincke L."/>
            <person name="Pitluck S."/>
            <person name="Tapia R."/>
            <person name="Teshima H."/>
            <person name="Woyke T."/>
            <person name="Fox B.G."/>
            <person name="Angert E.R."/>
            <person name="Currie C.R."/>
        </authorList>
    </citation>
    <scope>NUCLEOTIDE SEQUENCE [LARGE SCALE GENOMIC DNA]</scope>
    <source>
        <strain evidence="3">ATCC 49066 / DSM 5427 / NCIMB 11756 / RHM5</strain>
    </source>
</reference>
<dbReference type="KEGG" id="cle:Clole_1442"/>
<feature type="transmembrane region" description="Helical" evidence="1">
    <location>
        <begin position="108"/>
        <end position="131"/>
    </location>
</feature>
<name>F2JJ09_CELLD</name>
<dbReference type="EMBL" id="CP002582">
    <property type="protein sequence ID" value="ADZ83168.1"/>
    <property type="molecule type" value="Genomic_DNA"/>
</dbReference>
<dbReference type="Gene3D" id="1.10.1760.20">
    <property type="match status" value="1"/>
</dbReference>
<dbReference type="InterPro" id="IPR009825">
    <property type="entry name" value="ECF_substrate-spec-like"/>
</dbReference>
<dbReference type="RefSeq" id="WP_013656466.1">
    <property type="nucleotide sequence ID" value="NC_015275.1"/>
</dbReference>
<proteinExistence type="predicted"/>
<keyword evidence="3" id="KW-1185">Reference proteome</keyword>
<keyword evidence="1" id="KW-0812">Transmembrane</keyword>
<feature type="transmembrane region" description="Helical" evidence="1">
    <location>
        <begin position="74"/>
        <end position="96"/>
    </location>
</feature>
<dbReference type="HOGENOM" id="CLU_098232_3_0_9"/>
<dbReference type="STRING" id="642492.Clole_1442"/>
<feature type="transmembrane region" description="Helical" evidence="1">
    <location>
        <begin position="12"/>
        <end position="29"/>
    </location>
</feature>
<evidence type="ECO:0000313" key="2">
    <source>
        <dbReference type="EMBL" id="ADZ83168.1"/>
    </source>
</evidence>
<dbReference type="AlphaFoldDB" id="F2JJ09"/>
<gene>
    <name evidence="2" type="ordered locus">Clole_1442</name>
</gene>
<organism evidence="2 3">
    <name type="scientific">Cellulosilyticum lentocellum (strain ATCC 49066 / DSM 5427 / NCIMB 11756 / RHM5)</name>
    <name type="common">Clostridium lentocellum</name>
    <dbReference type="NCBI Taxonomy" id="642492"/>
    <lineage>
        <taxon>Bacteria</taxon>
        <taxon>Bacillati</taxon>
        <taxon>Bacillota</taxon>
        <taxon>Clostridia</taxon>
        <taxon>Lachnospirales</taxon>
        <taxon>Cellulosilyticaceae</taxon>
        <taxon>Cellulosilyticum</taxon>
    </lineage>
</organism>
<dbReference type="eggNOG" id="COG4720">
    <property type="taxonomic scope" value="Bacteria"/>
</dbReference>
<dbReference type="GO" id="GO:0016020">
    <property type="term" value="C:membrane"/>
    <property type="evidence" value="ECO:0007669"/>
    <property type="project" value="InterPro"/>
</dbReference>
<keyword evidence="1" id="KW-1133">Transmembrane helix</keyword>
<feature type="transmembrane region" description="Helical" evidence="1">
    <location>
        <begin position="151"/>
        <end position="170"/>
    </location>
</feature>
<evidence type="ECO:0000313" key="3">
    <source>
        <dbReference type="Proteomes" id="UP000008467"/>
    </source>
</evidence>
<keyword evidence="1" id="KW-0472">Membrane</keyword>
<dbReference type="NCBIfam" id="TIGR04518">
    <property type="entry name" value="ECF_S_folT_fam"/>
    <property type="match status" value="1"/>
</dbReference>